<protein>
    <submittedName>
        <fullName evidence="3">Superoxide dismutase</fullName>
    </submittedName>
</protein>
<reference evidence="3 4" key="1">
    <citation type="submission" date="2011-09" db="EMBL/GenBank/DDBJ databases">
        <title>Complete sequence of chromosome of Thioflavicoccus mobilis 8321.</title>
        <authorList>
            <consortium name="US DOE Joint Genome Institute"/>
            <person name="Lucas S."/>
            <person name="Han J."/>
            <person name="Lapidus A."/>
            <person name="Cheng J.-F."/>
            <person name="Goodwin L."/>
            <person name="Pitluck S."/>
            <person name="Peters L."/>
            <person name="Ovchinnikova G."/>
            <person name="Lu M."/>
            <person name="Detter J.C."/>
            <person name="Han C."/>
            <person name="Tapia R."/>
            <person name="Land M."/>
            <person name="Hauser L."/>
            <person name="Kyrpides N."/>
            <person name="Ivanova N."/>
            <person name="Pagani I."/>
            <person name="Vogl K."/>
            <person name="Liu Z."/>
            <person name="Imhoff J."/>
            <person name="Thiel V."/>
            <person name="Frigaard N.-U."/>
            <person name="Bryant D."/>
            <person name="Woyke T."/>
        </authorList>
    </citation>
    <scope>NUCLEOTIDE SEQUENCE [LARGE SCALE GENOMIC DNA]</scope>
    <source>
        <strain evidence="3 4">8321</strain>
    </source>
</reference>
<dbReference type="PANTHER" id="PTHR42769">
    <property type="entry name" value="SUPEROXIDE DISMUTASE"/>
    <property type="match status" value="1"/>
</dbReference>
<dbReference type="InterPro" id="IPR019832">
    <property type="entry name" value="Mn/Fe_SOD_C"/>
</dbReference>
<dbReference type="SUPFAM" id="SSF46609">
    <property type="entry name" value="Fe,Mn superoxide dismutase (SOD), N-terminal domain"/>
    <property type="match status" value="1"/>
</dbReference>
<evidence type="ECO:0000313" key="4">
    <source>
        <dbReference type="Proteomes" id="UP000010816"/>
    </source>
</evidence>
<dbReference type="HOGENOM" id="CLU_1618246_0_0_6"/>
<evidence type="ECO:0000313" key="3">
    <source>
        <dbReference type="EMBL" id="AGA90307.1"/>
    </source>
</evidence>
<dbReference type="SUPFAM" id="SSF54719">
    <property type="entry name" value="Fe,Mn superoxide dismutase (SOD), C-terminal domain"/>
    <property type="match status" value="1"/>
</dbReference>
<dbReference type="InterPro" id="IPR036324">
    <property type="entry name" value="Mn/Fe_SOD_N_sf"/>
</dbReference>
<dbReference type="KEGG" id="tmb:Thimo_1524"/>
<comment type="catalytic activity">
    <reaction evidence="1">
        <text>2 superoxide + 2 H(+) = H2O2 + O2</text>
        <dbReference type="Rhea" id="RHEA:20696"/>
        <dbReference type="ChEBI" id="CHEBI:15378"/>
        <dbReference type="ChEBI" id="CHEBI:15379"/>
        <dbReference type="ChEBI" id="CHEBI:16240"/>
        <dbReference type="ChEBI" id="CHEBI:18421"/>
        <dbReference type="EC" id="1.15.1.1"/>
    </reaction>
</comment>
<accession>L0GWV1</accession>
<evidence type="ECO:0000256" key="1">
    <source>
        <dbReference type="ARBA" id="ARBA00049204"/>
    </source>
</evidence>
<dbReference type="STRING" id="765912.Thimo_1524"/>
<name>L0GWV1_9GAMM</name>
<gene>
    <name evidence="3" type="ORF">Thimo_1524</name>
</gene>
<dbReference type="Pfam" id="PF02777">
    <property type="entry name" value="Sod_Fe_C"/>
    <property type="match status" value="1"/>
</dbReference>
<dbReference type="GO" id="GO:0004784">
    <property type="term" value="F:superoxide dismutase activity"/>
    <property type="evidence" value="ECO:0007669"/>
    <property type="project" value="UniProtKB-EC"/>
</dbReference>
<feature type="domain" description="Manganese/iron superoxide dismutase C-terminal" evidence="2">
    <location>
        <begin position="66"/>
        <end position="136"/>
    </location>
</feature>
<dbReference type="EMBL" id="CP003051">
    <property type="protein sequence ID" value="AGA90307.1"/>
    <property type="molecule type" value="Genomic_DNA"/>
</dbReference>
<sequence>MPKTPSSRIRRAKPCPCTTTSTIRPSWLEKLNGLIEDTEFAKSPLAEIVIKASGGTFNNGAQAWNHAFFWQCLRPDGDGGLGIETHGNAGNPLTDGRLPLLTCDRWEHDYYVDYRNEKKRSVDAFWHLINWNVAAQNMQRKGPFNLKAAVGRCPRCARDVHRVP</sequence>
<dbReference type="PANTHER" id="PTHR42769:SF3">
    <property type="entry name" value="SUPEROXIDE DISMUTASE [FE] 2, CHLOROPLASTIC"/>
    <property type="match status" value="1"/>
</dbReference>
<dbReference type="AlphaFoldDB" id="L0GWV1"/>
<dbReference type="eggNOG" id="COG0605">
    <property type="taxonomic scope" value="Bacteria"/>
</dbReference>
<dbReference type="Gene3D" id="3.55.40.20">
    <property type="entry name" value="Iron/manganese superoxide dismutase, C-terminal domain"/>
    <property type="match status" value="1"/>
</dbReference>
<keyword evidence="4" id="KW-1185">Reference proteome</keyword>
<evidence type="ECO:0000259" key="2">
    <source>
        <dbReference type="Pfam" id="PF02777"/>
    </source>
</evidence>
<dbReference type="Proteomes" id="UP000010816">
    <property type="component" value="Chromosome"/>
</dbReference>
<organism evidence="3 4">
    <name type="scientific">Thioflavicoccus mobilis 8321</name>
    <dbReference type="NCBI Taxonomy" id="765912"/>
    <lineage>
        <taxon>Bacteria</taxon>
        <taxon>Pseudomonadati</taxon>
        <taxon>Pseudomonadota</taxon>
        <taxon>Gammaproteobacteria</taxon>
        <taxon>Chromatiales</taxon>
        <taxon>Chromatiaceae</taxon>
        <taxon>Thioflavicoccus</taxon>
    </lineage>
</organism>
<dbReference type="PATRIC" id="fig|765912.4.peg.1487"/>
<proteinExistence type="predicted"/>
<dbReference type="InterPro" id="IPR036314">
    <property type="entry name" value="SOD_C_sf"/>
</dbReference>
<dbReference type="GO" id="GO:0046872">
    <property type="term" value="F:metal ion binding"/>
    <property type="evidence" value="ECO:0007669"/>
    <property type="project" value="UniProtKB-KW"/>
</dbReference>